<dbReference type="AlphaFoldDB" id="A0A4W5NTD4"/>
<dbReference type="Ensembl" id="ENSHHUT00000057407.1">
    <property type="protein sequence ID" value="ENSHHUP00000055481.1"/>
    <property type="gene ID" value="ENSHHUG00000033179.1"/>
</dbReference>
<evidence type="ECO:0000313" key="3">
    <source>
        <dbReference type="Proteomes" id="UP000314982"/>
    </source>
</evidence>
<dbReference type="PANTHER" id="PTHR13151:SF2">
    <property type="entry name" value="COREPRESSOR INTERACTING WITH RBPJ 1"/>
    <property type="match status" value="1"/>
</dbReference>
<protein>
    <submittedName>
        <fullName evidence="2">Uncharacterized protein</fullName>
    </submittedName>
</protein>
<dbReference type="PANTHER" id="PTHR13151">
    <property type="entry name" value="CBF1 INTERACTING COREPRESSOR CIR"/>
    <property type="match status" value="1"/>
</dbReference>
<dbReference type="GeneTree" id="ENSGT00730000111135"/>
<name>A0A4W5NTD4_9TELE</name>
<accession>A0A4W5NTD4</accession>
<evidence type="ECO:0000256" key="1">
    <source>
        <dbReference type="SAM" id="MobiDB-lite"/>
    </source>
</evidence>
<feature type="compositionally biased region" description="Basic and acidic residues" evidence="1">
    <location>
        <begin position="97"/>
        <end position="111"/>
    </location>
</feature>
<evidence type="ECO:0000313" key="2">
    <source>
        <dbReference type="Ensembl" id="ENSHHUP00000055481.1"/>
    </source>
</evidence>
<dbReference type="GO" id="GO:0005634">
    <property type="term" value="C:nucleus"/>
    <property type="evidence" value="ECO:0007669"/>
    <property type="project" value="TreeGrafter"/>
</dbReference>
<reference evidence="2" key="3">
    <citation type="submission" date="2025-09" db="UniProtKB">
        <authorList>
            <consortium name="Ensembl"/>
        </authorList>
    </citation>
    <scope>IDENTIFICATION</scope>
</reference>
<reference evidence="2" key="2">
    <citation type="submission" date="2025-08" db="UniProtKB">
        <authorList>
            <consortium name="Ensembl"/>
        </authorList>
    </citation>
    <scope>IDENTIFICATION</scope>
</reference>
<organism evidence="2 3">
    <name type="scientific">Hucho hucho</name>
    <name type="common">huchen</name>
    <dbReference type="NCBI Taxonomy" id="62062"/>
    <lineage>
        <taxon>Eukaryota</taxon>
        <taxon>Metazoa</taxon>
        <taxon>Chordata</taxon>
        <taxon>Craniata</taxon>
        <taxon>Vertebrata</taxon>
        <taxon>Euteleostomi</taxon>
        <taxon>Actinopterygii</taxon>
        <taxon>Neopterygii</taxon>
        <taxon>Teleostei</taxon>
        <taxon>Protacanthopterygii</taxon>
        <taxon>Salmoniformes</taxon>
        <taxon>Salmonidae</taxon>
        <taxon>Salmoninae</taxon>
        <taxon>Hucho</taxon>
    </lineage>
</organism>
<sequence>MHHVSQIGPCECRQCPRFCLSGINARAAPTKEAGPSMHPSELMAEMRNSGFVLKKCVLERNSTVCDPLQEYVVNEEEEDPEVEFLKSLTTKQKEKLLRKLDRLQKKSEGNQKRKRDSSDSSSDSSSRDSD</sequence>
<dbReference type="InterPro" id="IPR040014">
    <property type="entry name" value="CIR1"/>
</dbReference>
<reference evidence="3" key="1">
    <citation type="submission" date="2018-06" db="EMBL/GenBank/DDBJ databases">
        <title>Genome assembly of Danube salmon.</title>
        <authorList>
            <person name="Macqueen D.J."/>
            <person name="Gundappa M.K."/>
        </authorList>
    </citation>
    <scope>NUCLEOTIDE SEQUENCE [LARGE SCALE GENOMIC DNA]</scope>
</reference>
<dbReference type="STRING" id="62062.ENSHHUP00000055481"/>
<keyword evidence="3" id="KW-1185">Reference proteome</keyword>
<dbReference type="GO" id="GO:0003714">
    <property type="term" value="F:transcription corepressor activity"/>
    <property type="evidence" value="ECO:0007669"/>
    <property type="project" value="InterPro"/>
</dbReference>
<dbReference type="Proteomes" id="UP000314982">
    <property type="component" value="Unassembled WGS sequence"/>
</dbReference>
<feature type="region of interest" description="Disordered" evidence="1">
    <location>
        <begin position="97"/>
        <end position="130"/>
    </location>
</feature>
<proteinExistence type="predicted"/>